<dbReference type="Proteomes" id="UP000499080">
    <property type="component" value="Unassembled WGS sequence"/>
</dbReference>
<name>A0A4Y2DDS1_ARAVE</name>
<proteinExistence type="predicted"/>
<keyword evidence="2" id="KW-1185">Reference proteome</keyword>
<organism evidence="1 2">
    <name type="scientific">Araneus ventricosus</name>
    <name type="common">Orbweaver spider</name>
    <name type="synonym">Epeira ventricosa</name>
    <dbReference type="NCBI Taxonomy" id="182803"/>
    <lineage>
        <taxon>Eukaryota</taxon>
        <taxon>Metazoa</taxon>
        <taxon>Ecdysozoa</taxon>
        <taxon>Arthropoda</taxon>
        <taxon>Chelicerata</taxon>
        <taxon>Arachnida</taxon>
        <taxon>Araneae</taxon>
        <taxon>Araneomorphae</taxon>
        <taxon>Entelegynae</taxon>
        <taxon>Araneoidea</taxon>
        <taxon>Araneidae</taxon>
        <taxon>Araneus</taxon>
    </lineage>
</organism>
<gene>
    <name evidence="1" type="ORF">AVEN_116595_1</name>
</gene>
<evidence type="ECO:0000313" key="2">
    <source>
        <dbReference type="Proteomes" id="UP000499080"/>
    </source>
</evidence>
<reference evidence="1 2" key="1">
    <citation type="journal article" date="2019" name="Sci. Rep.">
        <title>Orb-weaving spider Araneus ventricosus genome elucidates the spidroin gene catalogue.</title>
        <authorList>
            <person name="Kono N."/>
            <person name="Nakamura H."/>
            <person name="Ohtoshi R."/>
            <person name="Moran D.A.P."/>
            <person name="Shinohara A."/>
            <person name="Yoshida Y."/>
            <person name="Fujiwara M."/>
            <person name="Mori M."/>
            <person name="Tomita M."/>
            <person name="Arakawa K."/>
        </authorList>
    </citation>
    <scope>NUCLEOTIDE SEQUENCE [LARGE SCALE GENOMIC DNA]</scope>
</reference>
<protein>
    <submittedName>
        <fullName evidence="1">Uncharacterized protein</fullName>
    </submittedName>
</protein>
<dbReference type="EMBL" id="BGPR01000352">
    <property type="protein sequence ID" value="GBM14943.1"/>
    <property type="molecule type" value="Genomic_DNA"/>
</dbReference>
<dbReference type="OrthoDB" id="1099063at2759"/>
<sequence>MTRTTPERAPCSPDVRAAPAGGLSIPCVRCGVRRYRYTANLQWNRVSNLERSDTKADSLPLDHRGRRIKGVSSRLEYVEIRMIL</sequence>
<comment type="caution">
    <text evidence="1">The sequence shown here is derived from an EMBL/GenBank/DDBJ whole genome shotgun (WGS) entry which is preliminary data.</text>
</comment>
<accession>A0A4Y2DDS1</accession>
<evidence type="ECO:0000313" key="1">
    <source>
        <dbReference type="EMBL" id="GBM14943.1"/>
    </source>
</evidence>
<dbReference type="AlphaFoldDB" id="A0A4Y2DDS1"/>